<protein>
    <submittedName>
        <fullName evidence="1">Uncharacterized protein</fullName>
    </submittedName>
</protein>
<reference evidence="1" key="1">
    <citation type="submission" date="2021-03" db="EMBL/GenBank/DDBJ databases">
        <authorList>
            <consortium name="DOE Joint Genome Institute"/>
            <person name="Ahrendt S."/>
            <person name="Looney B.P."/>
            <person name="Miyauchi S."/>
            <person name="Morin E."/>
            <person name="Drula E."/>
            <person name="Courty P.E."/>
            <person name="Chicoki N."/>
            <person name="Fauchery L."/>
            <person name="Kohler A."/>
            <person name="Kuo A."/>
            <person name="Labutti K."/>
            <person name="Pangilinan J."/>
            <person name="Lipzen A."/>
            <person name="Riley R."/>
            <person name="Andreopoulos W."/>
            <person name="He G."/>
            <person name="Johnson J."/>
            <person name="Barry K.W."/>
            <person name="Grigoriev I.V."/>
            <person name="Nagy L."/>
            <person name="Hibbett D."/>
            <person name="Henrissat B."/>
            <person name="Matheny P.B."/>
            <person name="Labbe J."/>
            <person name="Martin F."/>
        </authorList>
    </citation>
    <scope>NUCLEOTIDE SEQUENCE</scope>
    <source>
        <strain evidence="1">HHB10654</strain>
    </source>
</reference>
<keyword evidence="2" id="KW-1185">Reference proteome</keyword>
<dbReference type="Proteomes" id="UP000814140">
    <property type="component" value="Unassembled WGS sequence"/>
</dbReference>
<gene>
    <name evidence="1" type="ORF">BV25DRAFT_1911946</name>
</gene>
<dbReference type="EMBL" id="MU277190">
    <property type="protein sequence ID" value="KAI0067292.1"/>
    <property type="molecule type" value="Genomic_DNA"/>
</dbReference>
<organism evidence="1 2">
    <name type="scientific">Artomyces pyxidatus</name>
    <dbReference type="NCBI Taxonomy" id="48021"/>
    <lineage>
        <taxon>Eukaryota</taxon>
        <taxon>Fungi</taxon>
        <taxon>Dikarya</taxon>
        <taxon>Basidiomycota</taxon>
        <taxon>Agaricomycotina</taxon>
        <taxon>Agaricomycetes</taxon>
        <taxon>Russulales</taxon>
        <taxon>Auriscalpiaceae</taxon>
        <taxon>Artomyces</taxon>
    </lineage>
</organism>
<accession>A0ACB8TFT1</accession>
<proteinExistence type="predicted"/>
<evidence type="ECO:0000313" key="2">
    <source>
        <dbReference type="Proteomes" id="UP000814140"/>
    </source>
</evidence>
<name>A0ACB8TFT1_9AGAM</name>
<comment type="caution">
    <text evidence="1">The sequence shown here is derived from an EMBL/GenBank/DDBJ whole genome shotgun (WGS) entry which is preliminary data.</text>
</comment>
<evidence type="ECO:0000313" key="1">
    <source>
        <dbReference type="EMBL" id="KAI0067292.1"/>
    </source>
</evidence>
<reference evidence="1" key="2">
    <citation type="journal article" date="2022" name="New Phytol.">
        <title>Evolutionary transition to the ectomycorrhizal habit in the genomes of a hyperdiverse lineage of mushroom-forming fungi.</title>
        <authorList>
            <person name="Looney B."/>
            <person name="Miyauchi S."/>
            <person name="Morin E."/>
            <person name="Drula E."/>
            <person name="Courty P.E."/>
            <person name="Kohler A."/>
            <person name="Kuo A."/>
            <person name="LaButti K."/>
            <person name="Pangilinan J."/>
            <person name="Lipzen A."/>
            <person name="Riley R."/>
            <person name="Andreopoulos W."/>
            <person name="He G."/>
            <person name="Johnson J."/>
            <person name="Nolan M."/>
            <person name="Tritt A."/>
            <person name="Barry K.W."/>
            <person name="Grigoriev I.V."/>
            <person name="Nagy L.G."/>
            <person name="Hibbett D."/>
            <person name="Henrissat B."/>
            <person name="Matheny P.B."/>
            <person name="Labbe J."/>
            <person name="Martin F.M."/>
        </authorList>
    </citation>
    <scope>NUCLEOTIDE SEQUENCE</scope>
    <source>
        <strain evidence="1">HHB10654</strain>
    </source>
</reference>
<sequence>MLEDLLPWINNLRPILPVTAVDIALLLCQHILRPLLLSSMPHHIRASTDTPLEATPKDLASGSNRPKSAIWCVLGDPTTPLVAKIRTFAGQAFLAIQHYSAQGGDSHIDYKLFVTVRRSRFAVNSTVSTNFVYLPHSIAEPPSALREVAYREGSAIIGPDDDPEGWQVLSTADIKGRMFATKSVSVQCILAIASPLSFAINTPIPLFLTLSGNDEVAVALLSEPSAVVVRLVRTLVVGDSTISRSGSLLDETVGRAVFWPASGSGPTPNVKKLAGELHVRRRSTLSFSFEDLAVRYNVSLYPSQAPGFAAEASPHQALVSHEIRVTLRNSPGVTPRSFVPLGTVSEASEQPEYNPARFLFAGGMDTFTWSC</sequence>